<organism evidence="4 5">
    <name type="scientific">Odoribacter laneus YIT 12061</name>
    <dbReference type="NCBI Taxonomy" id="742817"/>
    <lineage>
        <taxon>Bacteria</taxon>
        <taxon>Pseudomonadati</taxon>
        <taxon>Bacteroidota</taxon>
        <taxon>Bacteroidia</taxon>
        <taxon>Bacteroidales</taxon>
        <taxon>Odoribacteraceae</taxon>
        <taxon>Odoribacter</taxon>
    </lineage>
</organism>
<evidence type="ECO:0000256" key="1">
    <source>
        <dbReference type="ARBA" id="ARBA00022553"/>
    </source>
</evidence>
<keyword evidence="1 2" id="KW-0597">Phosphoprotein</keyword>
<dbReference type="InterPro" id="IPR011006">
    <property type="entry name" value="CheY-like_superfamily"/>
</dbReference>
<dbReference type="HOGENOM" id="CLU_000445_69_17_10"/>
<dbReference type="Proteomes" id="UP000004892">
    <property type="component" value="Unassembled WGS sequence"/>
</dbReference>
<dbReference type="GO" id="GO:0000155">
    <property type="term" value="F:phosphorelay sensor kinase activity"/>
    <property type="evidence" value="ECO:0007669"/>
    <property type="project" value="TreeGrafter"/>
</dbReference>
<dbReference type="InterPro" id="IPR001789">
    <property type="entry name" value="Sig_transdc_resp-reg_receiver"/>
</dbReference>
<evidence type="ECO:0000256" key="2">
    <source>
        <dbReference type="PROSITE-ProRule" id="PRU00169"/>
    </source>
</evidence>
<dbReference type="PROSITE" id="PS50110">
    <property type="entry name" value="RESPONSE_REGULATORY"/>
    <property type="match status" value="1"/>
</dbReference>
<sequence>MDTKPQILVVDDKPEIAKVIKIQMSLEYDVIYFSRPIEALSWLHSGHIPQLIISDVYMPEMNGFEFLQSLKNSSMFTSIPVIVLSSLENSGERIKLLEIGADDFILKPFNPQELKIRVRNILRKR</sequence>
<dbReference type="RefSeq" id="WP_009136192.1">
    <property type="nucleotide sequence ID" value="NZ_JH594596.1"/>
</dbReference>
<accession>H1DFK8</accession>
<dbReference type="Gene3D" id="3.40.50.2300">
    <property type="match status" value="1"/>
</dbReference>
<dbReference type="STRING" id="742817.HMPREF9449_01044"/>
<evidence type="ECO:0000313" key="5">
    <source>
        <dbReference type="Proteomes" id="UP000004892"/>
    </source>
</evidence>
<dbReference type="PATRIC" id="fig|742817.3.peg.1106"/>
<proteinExistence type="predicted"/>
<feature type="domain" description="Response regulatory" evidence="3">
    <location>
        <begin position="6"/>
        <end position="122"/>
    </location>
</feature>
<dbReference type="PANTHER" id="PTHR43547">
    <property type="entry name" value="TWO-COMPONENT HISTIDINE KINASE"/>
    <property type="match status" value="1"/>
</dbReference>
<dbReference type="SMART" id="SM00448">
    <property type="entry name" value="REC"/>
    <property type="match status" value="1"/>
</dbReference>
<dbReference type="eggNOG" id="COG0745">
    <property type="taxonomic scope" value="Bacteria"/>
</dbReference>
<name>H1DFK8_9BACT</name>
<dbReference type="GeneID" id="98068634"/>
<protein>
    <recommendedName>
        <fullName evidence="3">Response regulatory domain-containing protein</fullName>
    </recommendedName>
</protein>
<dbReference type="SUPFAM" id="SSF52172">
    <property type="entry name" value="CheY-like"/>
    <property type="match status" value="1"/>
</dbReference>
<dbReference type="Pfam" id="PF00072">
    <property type="entry name" value="Response_reg"/>
    <property type="match status" value="1"/>
</dbReference>
<evidence type="ECO:0000313" key="4">
    <source>
        <dbReference type="EMBL" id="EHP48899.1"/>
    </source>
</evidence>
<reference evidence="4 5" key="1">
    <citation type="submission" date="2012-01" db="EMBL/GenBank/DDBJ databases">
        <title>The Genome Sequence of Odoribacter laneus YIT 12061.</title>
        <authorList>
            <consortium name="The Broad Institute Genome Sequencing Platform"/>
            <person name="Earl A."/>
            <person name="Ward D."/>
            <person name="Feldgarden M."/>
            <person name="Gevers D."/>
            <person name="Morotomi M."/>
            <person name="Young S.K."/>
            <person name="Zeng Q."/>
            <person name="Gargeya S."/>
            <person name="Fitzgerald M."/>
            <person name="Haas B."/>
            <person name="Abouelleil A."/>
            <person name="Alvarado L."/>
            <person name="Arachchi H.M."/>
            <person name="Berlin A."/>
            <person name="Chapman S.B."/>
            <person name="Gearin G."/>
            <person name="Goldberg J."/>
            <person name="Griggs A."/>
            <person name="Gujja S."/>
            <person name="Hansen M."/>
            <person name="Heiman D."/>
            <person name="Howarth C."/>
            <person name="Larimer J."/>
            <person name="Lui A."/>
            <person name="MacDonald P.J.P."/>
            <person name="McCowen C."/>
            <person name="Montmayeur A."/>
            <person name="Murphy C."/>
            <person name="Neiman D."/>
            <person name="Pearson M."/>
            <person name="Priest M."/>
            <person name="Roberts A."/>
            <person name="Saif S."/>
            <person name="Shea T."/>
            <person name="Sisk P."/>
            <person name="Stolte C."/>
            <person name="Sykes S."/>
            <person name="Wortman J."/>
            <person name="Nusbaum C."/>
            <person name="Birren B."/>
        </authorList>
    </citation>
    <scope>NUCLEOTIDE SEQUENCE [LARGE SCALE GENOMIC DNA]</scope>
    <source>
        <strain evidence="4 5">YIT 12061</strain>
    </source>
</reference>
<comment type="caution">
    <text evidence="4">The sequence shown here is derived from an EMBL/GenBank/DDBJ whole genome shotgun (WGS) entry which is preliminary data.</text>
</comment>
<dbReference type="AlphaFoldDB" id="H1DFK8"/>
<evidence type="ECO:0000259" key="3">
    <source>
        <dbReference type="PROSITE" id="PS50110"/>
    </source>
</evidence>
<dbReference type="PANTHER" id="PTHR43547:SF2">
    <property type="entry name" value="HYBRID SIGNAL TRANSDUCTION HISTIDINE KINASE C"/>
    <property type="match status" value="1"/>
</dbReference>
<dbReference type="EMBL" id="ADMC01000016">
    <property type="protein sequence ID" value="EHP48899.1"/>
    <property type="molecule type" value="Genomic_DNA"/>
</dbReference>
<keyword evidence="5" id="KW-1185">Reference proteome</keyword>
<feature type="modified residue" description="4-aspartylphosphate" evidence="2">
    <location>
        <position position="55"/>
    </location>
</feature>
<gene>
    <name evidence="4" type="ORF">HMPREF9449_01044</name>
</gene>